<comment type="subcellular location">
    <subcellularLocation>
        <location evidence="9">Cell membrane</location>
        <topology evidence="9">Multi-pass membrane protein</topology>
    </subcellularLocation>
    <subcellularLocation>
        <location evidence="1">Membrane</location>
        <topology evidence="1">Multi-pass membrane protein</topology>
    </subcellularLocation>
</comment>
<keyword evidence="5 9" id="KW-1133">Transmembrane helix</keyword>
<feature type="transmembrane region" description="Helical" evidence="9">
    <location>
        <begin position="40"/>
        <end position="60"/>
    </location>
</feature>
<dbReference type="PANTHER" id="PTHR21137:SF26">
    <property type="entry name" value="ODORANT RECEPTOR 10A-RELATED"/>
    <property type="match status" value="1"/>
</dbReference>
<dbReference type="AlphaFoldDB" id="A0A346D3V4"/>
<keyword evidence="2 9" id="KW-0716">Sensory transduction</keyword>
<accession>A0A346D3V4</accession>
<dbReference type="GO" id="GO:0005886">
    <property type="term" value="C:plasma membrane"/>
    <property type="evidence" value="ECO:0007669"/>
    <property type="project" value="UniProtKB-SubCell"/>
</dbReference>
<evidence type="ECO:0000256" key="8">
    <source>
        <dbReference type="ARBA" id="ARBA00023224"/>
    </source>
</evidence>
<proteinExistence type="evidence at transcript level"/>
<protein>
    <recommendedName>
        <fullName evidence="9">Odorant receptor</fullName>
    </recommendedName>
</protein>
<keyword evidence="7 9" id="KW-0675">Receptor</keyword>
<evidence type="ECO:0000256" key="5">
    <source>
        <dbReference type="ARBA" id="ARBA00022989"/>
    </source>
</evidence>
<dbReference type="GO" id="GO:0004984">
    <property type="term" value="F:olfactory receptor activity"/>
    <property type="evidence" value="ECO:0007669"/>
    <property type="project" value="InterPro"/>
</dbReference>
<evidence type="ECO:0000256" key="1">
    <source>
        <dbReference type="ARBA" id="ARBA00004141"/>
    </source>
</evidence>
<feature type="transmembrane region" description="Helical" evidence="9">
    <location>
        <begin position="132"/>
        <end position="153"/>
    </location>
</feature>
<keyword evidence="6 9" id="KW-0472">Membrane</keyword>
<dbReference type="GO" id="GO:0007165">
    <property type="term" value="P:signal transduction"/>
    <property type="evidence" value="ECO:0007669"/>
    <property type="project" value="UniProtKB-KW"/>
</dbReference>
<sequence length="415" mass="47134">MENFYNRKHWSQEARRAFALFAAITWPFGLWPLIPVNFFLTFRVLLGIGLVFGTVAIPFREMCVRCGTAEDMIDDLIVVATGSLALSKLICYHVYRDRLRPSVTSAIEDWSSDESKEFKNIMTDQERTYKSVAFALISTAAASTFLYSVKIFFTEPDRWIEAKDTDVDVTIFNNTDGNGTLMVLRKRFLFPSTCTLNDVPPFVYPSVIFVQYMQVLATCTVNTGSDAFFIAVTSHLCGQLEILKTKFSTIGEEIDCTESRKKLNSLIERHIHLLELAAGLEDAYNMIVFTQLLVSVTLITVFGFSFLMTLEENNYVGAIKNIVVIQFMLLQTFMYSYVGENLQCQGDDIITSVYGSSWYELPNHLSKNVIFVMMRSNVPLQLTAGKFFSMTRATFMDVIKTSASYLSVLRIMIQE</sequence>
<dbReference type="GO" id="GO:0005549">
    <property type="term" value="F:odorant binding"/>
    <property type="evidence" value="ECO:0007669"/>
    <property type="project" value="InterPro"/>
</dbReference>
<feature type="transmembrane region" description="Helical" evidence="9">
    <location>
        <begin position="17"/>
        <end position="34"/>
    </location>
</feature>
<feature type="transmembrane region" description="Helical" evidence="9">
    <location>
        <begin position="283"/>
        <end position="306"/>
    </location>
</feature>
<keyword evidence="8 9" id="KW-0807">Transducer</keyword>
<evidence type="ECO:0000256" key="2">
    <source>
        <dbReference type="ARBA" id="ARBA00022606"/>
    </source>
</evidence>
<reference evidence="10" key="2">
    <citation type="submission" date="2018-01" db="EMBL/GenBank/DDBJ databases">
        <authorList>
            <person name="Gaut B.S."/>
            <person name="Morton B.R."/>
            <person name="Clegg M.T."/>
            <person name="Duvall M.R."/>
        </authorList>
    </citation>
    <scope>NUCLEOTIDE SEQUENCE</scope>
    <source>
        <strain evidence="10">CchlOR24</strain>
    </source>
</reference>
<organism evidence="10">
    <name type="scientific">Campoletis chlorideae</name>
    <dbReference type="NCBI Taxonomy" id="219166"/>
    <lineage>
        <taxon>Eukaryota</taxon>
        <taxon>Metazoa</taxon>
        <taxon>Ecdysozoa</taxon>
        <taxon>Arthropoda</taxon>
        <taxon>Hexapoda</taxon>
        <taxon>Insecta</taxon>
        <taxon>Pterygota</taxon>
        <taxon>Neoptera</taxon>
        <taxon>Endopterygota</taxon>
        <taxon>Hymenoptera</taxon>
        <taxon>Apocrita</taxon>
        <taxon>Ichneumonoidea</taxon>
        <taxon>Ichneumonidae</taxon>
        <taxon>Campopleginae</taxon>
        <taxon>Dusona group</taxon>
        <taxon>Campoletis</taxon>
    </lineage>
</organism>
<dbReference type="EMBL" id="MG859296">
    <property type="protein sequence ID" value="AXM05124.1"/>
    <property type="molecule type" value="mRNA"/>
</dbReference>
<comment type="caution">
    <text evidence="9">Lacks conserved residue(s) required for the propagation of feature annotation.</text>
</comment>
<comment type="similarity">
    <text evidence="9">Belongs to the insect chemoreceptor superfamily. Heteromeric odorant receptor channel (TC 1.A.69) family.</text>
</comment>
<dbReference type="Pfam" id="PF02949">
    <property type="entry name" value="7tm_6"/>
    <property type="match status" value="1"/>
</dbReference>
<dbReference type="InterPro" id="IPR004117">
    <property type="entry name" value="7tm6_olfct_rcpt"/>
</dbReference>
<keyword evidence="3 9" id="KW-0812">Transmembrane</keyword>
<dbReference type="PANTHER" id="PTHR21137">
    <property type="entry name" value="ODORANT RECEPTOR"/>
    <property type="match status" value="1"/>
</dbReference>
<reference evidence="10" key="1">
    <citation type="journal article" date="2018" name="Insect Mol. Biol.">
        <title>An odorant receptor mediates the attractiveness of cis-jasmone to Campoletis chlorideae, the endoparasitoid of Helicoverpa armigera.</title>
        <authorList>
            <person name="Sun Y.L."/>
            <person name="Dong J.F."/>
            <person name="Ning C."/>
            <person name="Ding P.P."/>
            <person name="Huang L.Q."/>
            <person name="Sun J.G."/>
            <person name="Wang C.Z."/>
        </authorList>
    </citation>
    <scope>NUCLEOTIDE SEQUENCE</scope>
    <source>
        <strain evidence="10">CchlOR24</strain>
    </source>
</reference>
<feature type="transmembrane region" description="Helical" evidence="9">
    <location>
        <begin position="318"/>
        <end position="338"/>
    </location>
</feature>
<name>A0A346D3V4_9HYME</name>
<evidence type="ECO:0000256" key="3">
    <source>
        <dbReference type="ARBA" id="ARBA00022692"/>
    </source>
</evidence>
<evidence type="ECO:0000256" key="6">
    <source>
        <dbReference type="ARBA" id="ARBA00023136"/>
    </source>
</evidence>
<evidence type="ECO:0000256" key="7">
    <source>
        <dbReference type="ARBA" id="ARBA00023170"/>
    </source>
</evidence>
<keyword evidence="4 9" id="KW-0552">Olfaction</keyword>
<evidence type="ECO:0000256" key="4">
    <source>
        <dbReference type="ARBA" id="ARBA00022725"/>
    </source>
</evidence>
<evidence type="ECO:0000256" key="9">
    <source>
        <dbReference type="RuleBase" id="RU351113"/>
    </source>
</evidence>
<evidence type="ECO:0000313" key="10">
    <source>
        <dbReference type="EMBL" id="AXM05124.1"/>
    </source>
</evidence>